<reference evidence="3" key="1">
    <citation type="journal article" date="2013" name="Genome">
        <title>Draft Genome Sequences of Porphyromonas crevioricanis JCM 15906T and Porphyromonas cansulci JCM 13913T Isolated from a Canine Oral Cavity.</title>
        <authorList>
            <person name="Sakamoto M."/>
            <person name="Tanaka N."/>
            <person name="Shiwa Y."/>
            <person name="Yoshikawa H."/>
            <person name="Ohkuma M."/>
        </authorList>
    </citation>
    <scope>NUCLEOTIDE SEQUENCE [LARGE SCALE GENOMIC DNA]</scope>
    <source>
        <strain evidence="3">JCM 15906</strain>
    </source>
</reference>
<evidence type="ECO:0000313" key="2">
    <source>
        <dbReference type="EMBL" id="GAD04771.1"/>
    </source>
</evidence>
<keyword evidence="1" id="KW-1133">Transmembrane helix</keyword>
<keyword evidence="1" id="KW-0472">Membrane</keyword>
<keyword evidence="1" id="KW-0812">Transmembrane</keyword>
<protein>
    <submittedName>
        <fullName evidence="2">Uncharacterized protein</fullName>
    </submittedName>
</protein>
<accession>T1CGG4</accession>
<sequence length="81" mass="9389">MGLSMINDKIQTFVPELGRCELLLTPLHRRKHRVAHLCGFFRCFGEVHQELLPSLSWFGEQRGGGFPSLFAFFPILYVFFT</sequence>
<proteinExistence type="predicted"/>
<feature type="transmembrane region" description="Helical" evidence="1">
    <location>
        <begin position="63"/>
        <end position="80"/>
    </location>
</feature>
<comment type="caution">
    <text evidence="2">The sequence shown here is derived from an EMBL/GenBank/DDBJ whole genome shotgun (WGS) entry which is preliminary data.</text>
</comment>
<reference evidence="2 3" key="2">
    <citation type="journal article" date="2013" name="Genome Announc.">
        <title>Draft Genome Sequences of Porphyromonas crevioricanis JCM 15906T and Porphyromonas cansulci JCM 13913T Isolated from a Canine Oral Cavity.</title>
        <authorList>
            <person name="Sakamoto M."/>
            <person name="Tanaka N."/>
            <person name="Shiwa Y."/>
            <person name="Yoshikawa H."/>
            <person name="Ohkuma M."/>
        </authorList>
    </citation>
    <scope>NUCLEOTIDE SEQUENCE [LARGE SCALE GENOMIC DNA]</scope>
    <source>
        <strain evidence="2 3">JCM 15906</strain>
    </source>
</reference>
<organism evidence="2 3">
    <name type="scientific">Porphyromonas crevioricanis JCM 15906</name>
    <dbReference type="NCBI Taxonomy" id="1305617"/>
    <lineage>
        <taxon>Bacteria</taxon>
        <taxon>Pseudomonadati</taxon>
        <taxon>Bacteroidota</taxon>
        <taxon>Bacteroidia</taxon>
        <taxon>Bacteroidales</taxon>
        <taxon>Porphyromonadaceae</taxon>
        <taxon>Porphyromonas</taxon>
    </lineage>
</organism>
<dbReference type="EMBL" id="BAOU01000011">
    <property type="protein sequence ID" value="GAD04771.1"/>
    <property type="molecule type" value="Genomic_DNA"/>
</dbReference>
<name>T1CGG4_9PORP</name>
<evidence type="ECO:0000313" key="3">
    <source>
        <dbReference type="Proteomes" id="UP000018031"/>
    </source>
</evidence>
<evidence type="ECO:0000256" key="1">
    <source>
        <dbReference type="SAM" id="Phobius"/>
    </source>
</evidence>
<dbReference type="AlphaFoldDB" id="T1CGG4"/>
<gene>
    <name evidence="2" type="ORF">PORCRE_467</name>
</gene>
<dbReference type="Proteomes" id="UP000018031">
    <property type="component" value="Unassembled WGS sequence"/>
</dbReference>